<dbReference type="EMBL" id="WKJL01000019">
    <property type="protein sequence ID" value="MRW86760.1"/>
    <property type="molecule type" value="Genomic_DNA"/>
</dbReference>
<dbReference type="AlphaFoldDB" id="A0A844DEP1"/>
<dbReference type="InterPro" id="IPR016032">
    <property type="entry name" value="Sig_transdc_resp-reg_C-effctor"/>
</dbReference>
<dbReference type="Proteomes" id="UP000439986">
    <property type="component" value="Unassembled WGS sequence"/>
</dbReference>
<dbReference type="SMART" id="SM00421">
    <property type="entry name" value="HTH_LUXR"/>
    <property type="match status" value="1"/>
</dbReference>
<proteinExistence type="predicted"/>
<feature type="domain" description="HTH luxR-type" evidence="1">
    <location>
        <begin position="282"/>
        <end position="339"/>
    </location>
</feature>
<gene>
    <name evidence="2" type="ORF">GJ698_22065</name>
</gene>
<accession>A0A844DEP1</accession>
<evidence type="ECO:0000259" key="1">
    <source>
        <dbReference type="SMART" id="SM00421"/>
    </source>
</evidence>
<dbReference type="GO" id="GO:0006355">
    <property type="term" value="P:regulation of DNA-templated transcription"/>
    <property type="evidence" value="ECO:0007669"/>
    <property type="project" value="InterPro"/>
</dbReference>
<protein>
    <recommendedName>
        <fullName evidence="1">HTH luxR-type domain-containing protein</fullName>
    </recommendedName>
</protein>
<evidence type="ECO:0000313" key="2">
    <source>
        <dbReference type="EMBL" id="MRW86760.1"/>
    </source>
</evidence>
<dbReference type="Gene3D" id="1.10.10.10">
    <property type="entry name" value="Winged helix-like DNA-binding domain superfamily/Winged helix DNA-binding domain"/>
    <property type="match status" value="1"/>
</dbReference>
<sequence length="344" mass="38542">MAQLGANFGADSSFMFTSHSETDPEATLLGQNTSLEMIEGFRDYWCQEDIWAAEARRRGWMKRDVVLIGNELIADDELRRSRYYNEFARHYGMEGMLGSVLFDGTESSGIPFTNLCWYRPPGHGNFQLSHKRHLKNLLGHIQQALKIQYKLKALHTQRDDQYSGAASILLSADGRIIKSNALADSLLKSSNGLFRCVNGRLRALGRRSAPAIDEALTIGRACQRPVHLLVQTADGLLLRGVLFPLPVEEESYAGWHDDRHFMLIIDLPNDNVDEIMARAAVLFALSGAEQRLAAALVKGLSLEQIAEARNVSHNTLRTQVRSLLSKTGFTRQIDFVRTMTRLIG</sequence>
<organism evidence="2 3">
    <name type="scientific">Duganella aquatilis</name>
    <dbReference type="NCBI Taxonomy" id="2666082"/>
    <lineage>
        <taxon>Bacteria</taxon>
        <taxon>Pseudomonadati</taxon>
        <taxon>Pseudomonadota</taxon>
        <taxon>Betaproteobacteria</taxon>
        <taxon>Burkholderiales</taxon>
        <taxon>Oxalobacteraceae</taxon>
        <taxon>Telluria group</taxon>
        <taxon>Duganella</taxon>
    </lineage>
</organism>
<dbReference type="InterPro" id="IPR036388">
    <property type="entry name" value="WH-like_DNA-bd_sf"/>
</dbReference>
<comment type="caution">
    <text evidence="2">The sequence shown here is derived from an EMBL/GenBank/DDBJ whole genome shotgun (WGS) entry which is preliminary data.</text>
</comment>
<dbReference type="SUPFAM" id="SSF46894">
    <property type="entry name" value="C-terminal effector domain of the bipartite response regulators"/>
    <property type="match status" value="1"/>
</dbReference>
<keyword evidence="3" id="KW-1185">Reference proteome</keyword>
<dbReference type="GO" id="GO:0003677">
    <property type="term" value="F:DNA binding"/>
    <property type="evidence" value="ECO:0007669"/>
    <property type="project" value="InterPro"/>
</dbReference>
<evidence type="ECO:0000313" key="3">
    <source>
        <dbReference type="Proteomes" id="UP000439986"/>
    </source>
</evidence>
<name>A0A844DEP1_9BURK</name>
<reference evidence="2 3" key="1">
    <citation type="submission" date="2019-11" db="EMBL/GenBank/DDBJ databases">
        <title>Novel species isolated from a subtropical stream in China.</title>
        <authorList>
            <person name="Lu H."/>
        </authorList>
    </citation>
    <scope>NUCLEOTIDE SEQUENCE [LARGE SCALE GENOMIC DNA]</scope>
    <source>
        <strain evidence="2 3">FT26W</strain>
    </source>
</reference>
<dbReference type="RefSeq" id="WP_154360016.1">
    <property type="nucleotide sequence ID" value="NZ_WKJL01000019.1"/>
</dbReference>
<dbReference type="InterPro" id="IPR000792">
    <property type="entry name" value="Tscrpt_reg_LuxR_C"/>
</dbReference>